<protein>
    <submittedName>
        <fullName evidence="1">Uncharacterized protein</fullName>
    </submittedName>
</protein>
<keyword evidence="2" id="KW-1185">Reference proteome</keyword>
<reference evidence="1 2" key="1">
    <citation type="journal article" date="2023" name="Nucleic Acids Res.">
        <title>The hologenome of Daphnia magna reveals possible DNA methylation and microbiome-mediated evolution of the host genome.</title>
        <authorList>
            <person name="Chaturvedi A."/>
            <person name="Li X."/>
            <person name="Dhandapani V."/>
            <person name="Marshall H."/>
            <person name="Kissane S."/>
            <person name="Cuenca-Cambronero M."/>
            <person name="Asole G."/>
            <person name="Calvet F."/>
            <person name="Ruiz-Romero M."/>
            <person name="Marangio P."/>
            <person name="Guigo R."/>
            <person name="Rago D."/>
            <person name="Mirbahai L."/>
            <person name="Eastwood N."/>
            <person name="Colbourne J.K."/>
            <person name="Zhou J."/>
            <person name="Mallon E."/>
            <person name="Orsini L."/>
        </authorList>
    </citation>
    <scope>NUCLEOTIDE SEQUENCE [LARGE SCALE GENOMIC DNA]</scope>
    <source>
        <strain evidence="1">LRV0_1</strain>
    </source>
</reference>
<accession>A0ABQ9ZKH7</accession>
<gene>
    <name evidence="1" type="ORF">OUZ56_025978</name>
</gene>
<evidence type="ECO:0000313" key="2">
    <source>
        <dbReference type="Proteomes" id="UP001234178"/>
    </source>
</evidence>
<organism evidence="1 2">
    <name type="scientific">Daphnia magna</name>
    <dbReference type="NCBI Taxonomy" id="35525"/>
    <lineage>
        <taxon>Eukaryota</taxon>
        <taxon>Metazoa</taxon>
        <taxon>Ecdysozoa</taxon>
        <taxon>Arthropoda</taxon>
        <taxon>Crustacea</taxon>
        <taxon>Branchiopoda</taxon>
        <taxon>Diplostraca</taxon>
        <taxon>Cladocera</taxon>
        <taxon>Anomopoda</taxon>
        <taxon>Daphniidae</taxon>
        <taxon>Daphnia</taxon>
    </lineage>
</organism>
<name>A0ABQ9ZKH7_9CRUS</name>
<evidence type="ECO:0000313" key="1">
    <source>
        <dbReference type="EMBL" id="KAK4013424.1"/>
    </source>
</evidence>
<sequence>MRGFSPWLSGLLDHGTPGTTKSVRFLESMEDPGLPSESGPDWQRSGDQWICNILKCTYRIHVY</sequence>
<comment type="caution">
    <text evidence="1">The sequence shown here is derived from an EMBL/GenBank/DDBJ whole genome shotgun (WGS) entry which is preliminary data.</text>
</comment>
<dbReference type="EMBL" id="JAOYFB010000004">
    <property type="protein sequence ID" value="KAK4013424.1"/>
    <property type="molecule type" value="Genomic_DNA"/>
</dbReference>
<dbReference type="Proteomes" id="UP001234178">
    <property type="component" value="Unassembled WGS sequence"/>
</dbReference>
<proteinExistence type="predicted"/>